<dbReference type="EMBL" id="FRCP01000010">
    <property type="protein sequence ID" value="SHM46255.1"/>
    <property type="molecule type" value="Genomic_DNA"/>
</dbReference>
<keyword evidence="7 8" id="KW-0066">ATP synthesis</keyword>
<dbReference type="Proteomes" id="UP000184038">
    <property type="component" value="Unassembled WGS sequence"/>
</dbReference>
<evidence type="ECO:0000256" key="8">
    <source>
        <dbReference type="HAMAP-Rule" id="MF_00530"/>
    </source>
</evidence>
<evidence type="ECO:0000256" key="7">
    <source>
        <dbReference type="ARBA" id="ARBA00023310"/>
    </source>
</evidence>
<dbReference type="AlphaFoldDB" id="A0A1M7IZX7"/>
<dbReference type="HAMAP" id="MF_00530">
    <property type="entry name" value="ATP_synth_epsil_bac"/>
    <property type="match status" value="1"/>
</dbReference>
<proteinExistence type="inferred from homology"/>
<sequence length="139" mass="15472">MADTKTFNLQIVTPDRIFFQGDAEMIELKTTEGDIGVFKDHIPLTAIIAPGILKITNNGEVKEAALLSGFLEILQDKVIILAESCEWPDEIDINRANEAKIRAERRLKGTDAGQINTTRAEMALRRSLIRIELAEKSGH</sequence>
<dbReference type="InterPro" id="IPR036771">
    <property type="entry name" value="ATPsynth_dsu/esu_N"/>
</dbReference>
<dbReference type="InterPro" id="IPR001469">
    <property type="entry name" value="ATP_synth_F1_dsu/esu"/>
</dbReference>
<evidence type="ECO:0000259" key="10">
    <source>
        <dbReference type="Pfam" id="PF00401"/>
    </source>
</evidence>
<name>A0A1M7IZX7_9FIRM</name>
<dbReference type="GO" id="GO:0045259">
    <property type="term" value="C:proton-transporting ATP synthase complex"/>
    <property type="evidence" value="ECO:0007669"/>
    <property type="project" value="UniProtKB-KW"/>
</dbReference>
<dbReference type="SUPFAM" id="SSF51344">
    <property type="entry name" value="Epsilon subunit of F1F0-ATP synthase N-terminal domain"/>
    <property type="match status" value="1"/>
</dbReference>
<keyword evidence="3 8" id="KW-0813">Transport</keyword>
<dbReference type="RefSeq" id="WP_073287105.1">
    <property type="nucleotide sequence ID" value="NZ_FRCP01000010.1"/>
</dbReference>
<comment type="function">
    <text evidence="8">Produces ATP from ADP in the presence of a proton gradient across the membrane.</text>
</comment>
<feature type="domain" description="ATP synthase epsilon subunit C-terminal" evidence="10">
    <location>
        <begin position="89"/>
        <end position="135"/>
    </location>
</feature>
<gene>
    <name evidence="8" type="primary">atpC</name>
    <name evidence="12" type="ORF">SAMN02746066_02053</name>
</gene>
<dbReference type="PANTHER" id="PTHR13822:SF10">
    <property type="entry name" value="ATP SYNTHASE EPSILON CHAIN, CHLOROPLASTIC"/>
    <property type="match status" value="1"/>
</dbReference>
<comment type="subunit">
    <text evidence="8 9">F-type ATPases have 2 components, CF(1) - the catalytic core - and CF(0) - the membrane proton channel. CF(1) has five subunits: alpha(3), beta(3), gamma(1), delta(1), epsilon(1). CF(0) has three main subunits: a, b and c.</text>
</comment>
<evidence type="ECO:0000256" key="3">
    <source>
        <dbReference type="ARBA" id="ARBA00022448"/>
    </source>
</evidence>
<keyword evidence="5 8" id="KW-0472">Membrane</keyword>
<dbReference type="NCBIfam" id="TIGR01216">
    <property type="entry name" value="ATP_synt_epsi"/>
    <property type="match status" value="1"/>
</dbReference>
<comment type="subcellular location">
    <subcellularLocation>
        <location evidence="1 8">Cell membrane</location>
        <topology evidence="1 8">Peripheral membrane protein</topology>
    </subcellularLocation>
</comment>
<keyword evidence="13" id="KW-1185">Reference proteome</keyword>
<dbReference type="GO" id="GO:0005886">
    <property type="term" value="C:plasma membrane"/>
    <property type="evidence" value="ECO:0007669"/>
    <property type="project" value="UniProtKB-SubCell"/>
</dbReference>
<keyword evidence="6 8" id="KW-0139">CF(1)</keyword>
<evidence type="ECO:0000259" key="11">
    <source>
        <dbReference type="Pfam" id="PF02823"/>
    </source>
</evidence>
<reference evidence="12 13" key="1">
    <citation type="submission" date="2016-11" db="EMBL/GenBank/DDBJ databases">
        <authorList>
            <person name="Jaros S."/>
            <person name="Januszkiewicz K."/>
            <person name="Wedrychowicz H."/>
        </authorList>
    </citation>
    <scope>NUCLEOTIDE SEQUENCE [LARGE SCALE GENOMIC DNA]</scope>
    <source>
        <strain evidence="12 13">DSM 15930</strain>
    </source>
</reference>
<keyword evidence="8" id="KW-0375">Hydrogen ion transport</keyword>
<evidence type="ECO:0000256" key="4">
    <source>
        <dbReference type="ARBA" id="ARBA00023065"/>
    </source>
</evidence>
<dbReference type="PANTHER" id="PTHR13822">
    <property type="entry name" value="ATP SYNTHASE DELTA/EPSILON CHAIN"/>
    <property type="match status" value="1"/>
</dbReference>
<dbReference type="Pfam" id="PF02823">
    <property type="entry name" value="ATP-synt_DE_N"/>
    <property type="match status" value="1"/>
</dbReference>
<comment type="similarity">
    <text evidence="2 8 9">Belongs to the ATPase epsilon chain family.</text>
</comment>
<dbReference type="Pfam" id="PF00401">
    <property type="entry name" value="ATP-synt_DE"/>
    <property type="match status" value="1"/>
</dbReference>
<accession>A0A1M7IZX7</accession>
<protein>
    <recommendedName>
        <fullName evidence="8">ATP synthase epsilon chain</fullName>
    </recommendedName>
    <alternativeName>
        <fullName evidence="8">ATP synthase F1 sector epsilon subunit</fullName>
    </alternativeName>
    <alternativeName>
        <fullName evidence="8">F-ATPase epsilon subunit</fullName>
    </alternativeName>
</protein>
<dbReference type="GO" id="GO:0046933">
    <property type="term" value="F:proton-transporting ATP synthase activity, rotational mechanism"/>
    <property type="evidence" value="ECO:0007669"/>
    <property type="project" value="UniProtKB-UniRule"/>
</dbReference>
<evidence type="ECO:0000313" key="13">
    <source>
        <dbReference type="Proteomes" id="UP000184038"/>
    </source>
</evidence>
<dbReference type="GO" id="GO:0005524">
    <property type="term" value="F:ATP binding"/>
    <property type="evidence" value="ECO:0007669"/>
    <property type="project" value="UniProtKB-UniRule"/>
</dbReference>
<dbReference type="InterPro" id="IPR020547">
    <property type="entry name" value="ATP_synth_F1_esu_C"/>
</dbReference>
<evidence type="ECO:0000256" key="5">
    <source>
        <dbReference type="ARBA" id="ARBA00023136"/>
    </source>
</evidence>
<keyword evidence="8" id="KW-1003">Cell membrane</keyword>
<dbReference type="InterPro" id="IPR020546">
    <property type="entry name" value="ATP_synth_F1_dsu/esu_N"/>
</dbReference>
<organism evidence="12 13">
    <name type="scientific">Anaerosporobacter mobilis DSM 15930</name>
    <dbReference type="NCBI Taxonomy" id="1120996"/>
    <lineage>
        <taxon>Bacteria</taxon>
        <taxon>Bacillati</taxon>
        <taxon>Bacillota</taxon>
        <taxon>Clostridia</taxon>
        <taxon>Lachnospirales</taxon>
        <taxon>Lachnospiraceae</taxon>
        <taxon>Anaerosporobacter</taxon>
    </lineage>
</organism>
<dbReference type="STRING" id="1120996.SAMN02746066_02053"/>
<evidence type="ECO:0000313" key="12">
    <source>
        <dbReference type="EMBL" id="SHM46255.1"/>
    </source>
</evidence>
<dbReference type="SUPFAM" id="SSF46604">
    <property type="entry name" value="Epsilon subunit of F1F0-ATP synthase C-terminal domain"/>
    <property type="match status" value="1"/>
</dbReference>
<dbReference type="InterPro" id="IPR036794">
    <property type="entry name" value="ATP_F1_dsu/esu_C_sf"/>
</dbReference>
<keyword evidence="4 8" id="KW-0406">Ion transport</keyword>
<feature type="domain" description="ATP synthase F1 complex delta/epsilon subunit N-terminal" evidence="11">
    <location>
        <begin position="7"/>
        <end position="84"/>
    </location>
</feature>
<evidence type="ECO:0000256" key="2">
    <source>
        <dbReference type="ARBA" id="ARBA00005712"/>
    </source>
</evidence>
<dbReference type="Gene3D" id="2.60.15.10">
    <property type="entry name" value="F0F1 ATP synthase delta/epsilon subunit, N-terminal"/>
    <property type="match status" value="1"/>
</dbReference>
<evidence type="ECO:0000256" key="6">
    <source>
        <dbReference type="ARBA" id="ARBA00023196"/>
    </source>
</evidence>
<dbReference type="CDD" id="cd12152">
    <property type="entry name" value="F1-ATPase_delta"/>
    <property type="match status" value="1"/>
</dbReference>
<dbReference type="OrthoDB" id="9804110at2"/>
<evidence type="ECO:0000256" key="1">
    <source>
        <dbReference type="ARBA" id="ARBA00004202"/>
    </source>
</evidence>
<dbReference type="Gene3D" id="1.20.5.440">
    <property type="entry name" value="ATP synthase delta/epsilon subunit, C-terminal domain"/>
    <property type="match status" value="1"/>
</dbReference>
<evidence type="ECO:0000256" key="9">
    <source>
        <dbReference type="RuleBase" id="RU003656"/>
    </source>
</evidence>